<gene>
    <name evidence="2" type="ORF">BCM31_06760</name>
</gene>
<keyword evidence="1" id="KW-0472">Membrane</keyword>
<name>A0A2N3PJL6_9HELI</name>
<keyword evidence="1" id="KW-1133">Transmembrane helix</keyword>
<keyword evidence="1" id="KW-0812">Transmembrane</keyword>
<evidence type="ECO:0008006" key="4">
    <source>
        <dbReference type="Google" id="ProtNLM"/>
    </source>
</evidence>
<organism evidence="2 3">
    <name type="scientific">Helicobacter winghamensis</name>
    <dbReference type="NCBI Taxonomy" id="157268"/>
    <lineage>
        <taxon>Bacteria</taxon>
        <taxon>Pseudomonadati</taxon>
        <taxon>Campylobacterota</taxon>
        <taxon>Epsilonproteobacteria</taxon>
        <taxon>Campylobacterales</taxon>
        <taxon>Helicobacteraceae</taxon>
        <taxon>Helicobacter</taxon>
    </lineage>
</organism>
<dbReference type="GeneID" id="97290245"/>
<dbReference type="EMBL" id="MBPK01000022">
    <property type="protein sequence ID" value="PKT81364.1"/>
    <property type="molecule type" value="Genomic_DNA"/>
</dbReference>
<dbReference type="Proteomes" id="UP000233350">
    <property type="component" value="Unassembled WGS sequence"/>
</dbReference>
<keyword evidence="3" id="KW-1185">Reference proteome</keyword>
<feature type="transmembrane region" description="Helical" evidence="1">
    <location>
        <begin position="5"/>
        <end position="25"/>
    </location>
</feature>
<accession>A0A2N3PJL6</accession>
<feature type="transmembrane region" description="Helical" evidence="1">
    <location>
        <begin position="45"/>
        <end position="68"/>
    </location>
</feature>
<dbReference type="STRING" id="556267.HWAG_00993"/>
<dbReference type="AlphaFoldDB" id="A0A2N3PJL6"/>
<evidence type="ECO:0000313" key="3">
    <source>
        <dbReference type="Proteomes" id="UP000233350"/>
    </source>
</evidence>
<dbReference type="RefSeq" id="WP_006802689.1">
    <property type="nucleotide sequence ID" value="NZ_CABKOI010000020.1"/>
</dbReference>
<reference evidence="2 3" key="1">
    <citation type="submission" date="2016-07" db="EMBL/GenBank/DDBJ databases">
        <title>Detection of Helicobacter winghamensis from caecal content of red fox (Vulpes vulpes).</title>
        <authorList>
            <person name="Zanoni R.G."/>
            <person name="Florio D."/>
            <person name="Caffara M."/>
            <person name="Renzi M."/>
            <person name="Parisi A."/>
            <person name="Pasquali F."/>
            <person name="Manfreda G."/>
        </authorList>
    </citation>
    <scope>NUCLEOTIDE SEQUENCE [LARGE SCALE GENOMIC DNA]</scope>
    <source>
        <strain evidence="2 3">295_13</strain>
    </source>
</reference>
<sequence>MKFKYYIVALFVFIVLLGLYVYSLSGESYTFMIPFSTKSITLPVAVWYILPVIAFFIIVVFLEIGGAYRMWRKRTKYKNDYKILLEQLENQLLGKDSTLKQPTMNRYKSLSIVLNNLTLDVKEGVALKSGEARIDELIELLGNLKRGEYVNLKKFNPSDKSPFVRQNTLNQIQHDEKFATEVLKRANFDETYKREAFKKLLESDNLKDIKRFVSEVKFNKDLANVVLGMCYAKKMDFDNTEVAKLCDEVGYSKQDYLLLAQKMKECYEPASWVSLFEELANKNENAEVAYFYVLLELEMIEEAKERLKAHPENELLKVRAYLDLKSLGKKYPLELFLLD</sequence>
<protein>
    <recommendedName>
        <fullName evidence="4">LapA family protein</fullName>
    </recommendedName>
</protein>
<evidence type="ECO:0000256" key="1">
    <source>
        <dbReference type="SAM" id="Phobius"/>
    </source>
</evidence>
<dbReference type="OrthoDB" id="5338103at2"/>
<proteinExistence type="predicted"/>
<comment type="caution">
    <text evidence="2">The sequence shown here is derived from an EMBL/GenBank/DDBJ whole genome shotgun (WGS) entry which is preliminary data.</text>
</comment>
<evidence type="ECO:0000313" key="2">
    <source>
        <dbReference type="EMBL" id="PKT81364.1"/>
    </source>
</evidence>